<dbReference type="InterPro" id="IPR019400">
    <property type="entry name" value="Peptidase_C65_otubain"/>
</dbReference>
<feature type="compositionally biased region" description="Polar residues" evidence="1">
    <location>
        <begin position="500"/>
        <end position="509"/>
    </location>
</feature>
<proteinExistence type="predicted"/>
<feature type="compositionally biased region" description="Low complexity" evidence="1">
    <location>
        <begin position="510"/>
        <end position="520"/>
    </location>
</feature>
<organism evidence="3 4">
    <name type="scientific">Eragrostis curvula</name>
    <name type="common">weeping love grass</name>
    <dbReference type="NCBI Taxonomy" id="38414"/>
    <lineage>
        <taxon>Eukaryota</taxon>
        <taxon>Viridiplantae</taxon>
        <taxon>Streptophyta</taxon>
        <taxon>Embryophyta</taxon>
        <taxon>Tracheophyta</taxon>
        <taxon>Spermatophyta</taxon>
        <taxon>Magnoliopsida</taxon>
        <taxon>Liliopsida</taxon>
        <taxon>Poales</taxon>
        <taxon>Poaceae</taxon>
        <taxon>PACMAD clade</taxon>
        <taxon>Chloridoideae</taxon>
        <taxon>Eragrostideae</taxon>
        <taxon>Eragrostidinae</taxon>
        <taxon>Eragrostis</taxon>
    </lineage>
</organism>
<evidence type="ECO:0000313" key="3">
    <source>
        <dbReference type="EMBL" id="TVT97069.1"/>
    </source>
</evidence>
<dbReference type="PANTHER" id="PTHR12931:SF17">
    <property type="entry name" value="OS02G0521500 PROTEIN"/>
    <property type="match status" value="1"/>
</dbReference>
<dbReference type="GO" id="GO:0004843">
    <property type="term" value="F:cysteine-type deubiquitinase activity"/>
    <property type="evidence" value="ECO:0007669"/>
    <property type="project" value="TreeGrafter"/>
</dbReference>
<gene>
    <name evidence="3" type="ORF">EJB05_57708</name>
</gene>
<dbReference type="Pfam" id="PF10275">
    <property type="entry name" value="Peptidase_C65"/>
    <property type="match status" value="1"/>
</dbReference>
<dbReference type="EMBL" id="RWGY01001087">
    <property type="protein sequence ID" value="TVT97069.1"/>
    <property type="molecule type" value="Genomic_DNA"/>
</dbReference>
<dbReference type="Proteomes" id="UP000324897">
    <property type="component" value="Unassembled WGS sequence"/>
</dbReference>
<dbReference type="PROSITE" id="PS50802">
    <property type="entry name" value="OTU"/>
    <property type="match status" value="1"/>
</dbReference>
<sequence length="520" mass="57958">MASGSGKGQDATQDPVHGPLQESNDATAAAAEAISSPPSLLAEDLHERPGEGGGSLSPDAAAEAEAAAAAAADRKGKKVAAPSSPSSAGSNSPPAAPVDSVSVGGGSSFALAVDNRRKATVSWKEPAVGEIVEVPQEPKRIDLKGLFDTMVQEQKAIEDTEGQSPEAEEQEMWQMKSPILWHQKKNSPWSKLKCGLTNMVLQRIGRHIRHSNQNSTRPHVDEWVIPMTGNGMIEHYGLLEKVVGEGVKMNSNALLLSRSYSGFRPVLGDGECFYRSFIFSYLEQILDREDKNEEYRLLAAVKEVARQHKRLGWTSEFSNRRKAFKKMVKKVMRWKRYSRWKHVPTTKSYRKQKLLDFFSGSDATRDIFAFLRLVAAIWICSHWEEYEPRVAELREDYTLRDWCFQEVIPEKVYTDHIQMTALVTALGVPLRVENLFQGDGQDLYAVQDPQDNIPRSTCWPRRHHLPSDHVVPRVTVLFTNGHYDIIYPIHRYGSLPSIDESSSGTVLGESSTATSQSSSR</sequence>
<accession>A0A5J9SDB2</accession>
<dbReference type="Gramene" id="TVT97069">
    <property type="protein sequence ID" value="TVT97069"/>
    <property type="gene ID" value="EJB05_57708"/>
</dbReference>
<dbReference type="InterPro" id="IPR042467">
    <property type="entry name" value="Peptidase_C65_otubain_sub2"/>
</dbReference>
<dbReference type="CDD" id="cd22749">
    <property type="entry name" value="Otubain_C65"/>
    <property type="match status" value="1"/>
</dbReference>
<name>A0A5J9SDB2_9POAL</name>
<feature type="region of interest" description="Disordered" evidence="1">
    <location>
        <begin position="500"/>
        <end position="520"/>
    </location>
</feature>
<keyword evidence="4" id="KW-1185">Reference proteome</keyword>
<dbReference type="GO" id="GO:0005634">
    <property type="term" value="C:nucleus"/>
    <property type="evidence" value="ECO:0007669"/>
    <property type="project" value="TreeGrafter"/>
</dbReference>
<dbReference type="GO" id="GO:0043130">
    <property type="term" value="F:ubiquitin binding"/>
    <property type="evidence" value="ECO:0007669"/>
    <property type="project" value="TreeGrafter"/>
</dbReference>
<evidence type="ECO:0000259" key="2">
    <source>
        <dbReference type="PROSITE" id="PS50802"/>
    </source>
</evidence>
<dbReference type="AlphaFoldDB" id="A0A5J9SDB2"/>
<dbReference type="GO" id="GO:0071108">
    <property type="term" value="P:protein K48-linked deubiquitination"/>
    <property type="evidence" value="ECO:0007669"/>
    <property type="project" value="TreeGrafter"/>
</dbReference>
<evidence type="ECO:0000313" key="4">
    <source>
        <dbReference type="Proteomes" id="UP000324897"/>
    </source>
</evidence>
<feature type="compositionally biased region" description="Low complexity" evidence="1">
    <location>
        <begin position="80"/>
        <end position="100"/>
    </location>
</feature>
<feature type="domain" description="OTU" evidence="2">
    <location>
        <begin position="261"/>
        <end position="489"/>
    </location>
</feature>
<dbReference type="InterPro" id="IPR038765">
    <property type="entry name" value="Papain-like_cys_pep_sf"/>
</dbReference>
<feature type="compositionally biased region" description="Low complexity" evidence="1">
    <location>
        <begin position="60"/>
        <end position="71"/>
    </location>
</feature>
<protein>
    <recommendedName>
        <fullName evidence="2">OTU domain-containing protein</fullName>
    </recommendedName>
</protein>
<evidence type="ECO:0000256" key="1">
    <source>
        <dbReference type="SAM" id="MobiDB-lite"/>
    </source>
</evidence>
<dbReference type="OrthoDB" id="640208at2759"/>
<dbReference type="SUPFAM" id="SSF54001">
    <property type="entry name" value="Cysteine proteinases"/>
    <property type="match status" value="1"/>
</dbReference>
<dbReference type="InterPro" id="IPR003323">
    <property type="entry name" value="OTU_dom"/>
</dbReference>
<dbReference type="FunFam" id="1.20.1300.20:FF:000004">
    <property type="entry name" value="RNA-binding protein 8A"/>
    <property type="match status" value="1"/>
</dbReference>
<dbReference type="PANTHER" id="PTHR12931">
    <property type="entry name" value="UBIQUITIN THIOLESTERASE PROTEIN OTUB"/>
    <property type="match status" value="1"/>
</dbReference>
<dbReference type="Gene3D" id="1.20.1300.20">
    <property type="entry name" value="Peptidase C65 Otubain, subdomain 2"/>
    <property type="match status" value="1"/>
</dbReference>
<reference evidence="3 4" key="1">
    <citation type="journal article" date="2019" name="Sci. Rep.">
        <title>A high-quality genome of Eragrostis curvula grass provides insights into Poaceae evolution and supports new strategies to enhance forage quality.</title>
        <authorList>
            <person name="Carballo J."/>
            <person name="Santos B.A.C.M."/>
            <person name="Zappacosta D."/>
            <person name="Garbus I."/>
            <person name="Selva J.P."/>
            <person name="Gallo C.A."/>
            <person name="Diaz A."/>
            <person name="Albertini E."/>
            <person name="Caccamo M."/>
            <person name="Echenique V."/>
        </authorList>
    </citation>
    <scope>NUCLEOTIDE SEQUENCE [LARGE SCALE GENOMIC DNA]</scope>
    <source>
        <strain evidence="4">cv. Victoria</strain>
        <tissue evidence="3">Leaf</tissue>
    </source>
</reference>
<comment type="caution">
    <text evidence="3">The sequence shown here is derived from an EMBL/GenBank/DDBJ whole genome shotgun (WGS) entry which is preliminary data.</text>
</comment>
<feature type="compositionally biased region" description="Low complexity" evidence="1">
    <location>
        <begin position="26"/>
        <end position="42"/>
    </location>
</feature>
<feature type="region of interest" description="Disordered" evidence="1">
    <location>
        <begin position="1"/>
        <end position="100"/>
    </location>
</feature>